<name>S3BQJ6_OPHP1</name>
<evidence type="ECO:0000313" key="2">
    <source>
        <dbReference type="EMBL" id="EPE03609.1"/>
    </source>
</evidence>
<dbReference type="GO" id="GO:0007064">
    <property type="term" value="P:mitotic sister chromatid cohesion"/>
    <property type="evidence" value="ECO:0007669"/>
    <property type="project" value="InterPro"/>
</dbReference>
<dbReference type="VEuPathDB" id="FungiDB:F503_01867"/>
<proteinExistence type="predicted"/>
<dbReference type="eggNOG" id="ENOG502SA0V">
    <property type="taxonomic scope" value="Eukaryota"/>
</dbReference>
<dbReference type="InterPro" id="IPR019128">
    <property type="entry name" value="Dcc1"/>
</dbReference>
<dbReference type="OrthoDB" id="5199543at2759"/>
<dbReference type="Pfam" id="PF09724">
    <property type="entry name" value="Dcc1"/>
    <property type="match status" value="1"/>
</dbReference>
<feature type="compositionally biased region" description="Basic and acidic residues" evidence="1">
    <location>
        <begin position="110"/>
        <end position="119"/>
    </location>
</feature>
<dbReference type="STRING" id="1262450.S3BQJ6"/>
<dbReference type="GO" id="GO:0031390">
    <property type="term" value="C:Ctf18 RFC-like complex"/>
    <property type="evidence" value="ECO:0007669"/>
    <property type="project" value="InterPro"/>
</dbReference>
<protein>
    <submittedName>
        <fullName evidence="2">Uncharacterized protein</fullName>
    </submittedName>
</protein>
<reference evidence="2 3" key="1">
    <citation type="journal article" date="2013" name="BMC Genomics">
        <title>The genome and transcriptome of the pine saprophyte Ophiostoma piceae, and a comparison with the bark beetle-associated pine pathogen Grosmannia clavigera.</title>
        <authorList>
            <person name="Haridas S."/>
            <person name="Wang Y."/>
            <person name="Lim L."/>
            <person name="Massoumi Alamouti S."/>
            <person name="Jackman S."/>
            <person name="Docking R."/>
            <person name="Robertson G."/>
            <person name="Birol I."/>
            <person name="Bohlmann J."/>
            <person name="Breuil C."/>
        </authorList>
    </citation>
    <scope>NUCLEOTIDE SEQUENCE [LARGE SCALE GENOMIC DNA]</scope>
    <source>
        <strain evidence="2 3">UAMH 11346</strain>
    </source>
</reference>
<keyword evidence="3" id="KW-1185">Reference proteome</keyword>
<dbReference type="HOGENOM" id="CLU_116847_0_0_1"/>
<sequence>MTDQTEPESTTVQHASDGVGYRLLELPDELVNSTEKADARRWTISSKDGLARLTAGTRTYAMRQKNTSNALVLLKSTDKTLTAVSTMHETVELLEEKEAPAVAAPKPKNKWHEKFGRTR</sequence>
<gene>
    <name evidence="2" type="ORF">F503_01867</name>
</gene>
<organism evidence="2 3">
    <name type="scientific">Ophiostoma piceae (strain UAMH 11346)</name>
    <name type="common">Sap stain fungus</name>
    <dbReference type="NCBI Taxonomy" id="1262450"/>
    <lineage>
        <taxon>Eukaryota</taxon>
        <taxon>Fungi</taxon>
        <taxon>Dikarya</taxon>
        <taxon>Ascomycota</taxon>
        <taxon>Pezizomycotina</taxon>
        <taxon>Sordariomycetes</taxon>
        <taxon>Sordariomycetidae</taxon>
        <taxon>Ophiostomatales</taxon>
        <taxon>Ophiostomataceae</taxon>
        <taxon>Ophiostoma</taxon>
    </lineage>
</organism>
<evidence type="ECO:0000256" key="1">
    <source>
        <dbReference type="SAM" id="MobiDB-lite"/>
    </source>
</evidence>
<accession>S3BQJ6</accession>
<dbReference type="Proteomes" id="UP000016923">
    <property type="component" value="Unassembled WGS sequence"/>
</dbReference>
<evidence type="ECO:0000313" key="3">
    <source>
        <dbReference type="Proteomes" id="UP000016923"/>
    </source>
</evidence>
<feature type="region of interest" description="Disordered" evidence="1">
    <location>
        <begin position="97"/>
        <end position="119"/>
    </location>
</feature>
<dbReference type="OMA" id="KGKWHEK"/>
<dbReference type="EMBL" id="KE148166">
    <property type="protein sequence ID" value="EPE03609.1"/>
    <property type="molecule type" value="Genomic_DNA"/>
</dbReference>
<dbReference type="AlphaFoldDB" id="S3BQJ6"/>